<dbReference type="EC" id="3.4.19.12" evidence="2"/>
<evidence type="ECO:0000256" key="2">
    <source>
        <dbReference type="ARBA" id="ARBA00012759"/>
    </source>
</evidence>
<dbReference type="STRING" id="1382522.W6MXT9"/>
<protein>
    <recommendedName>
        <fullName evidence="7">Ubiquitin carboxyl-terminal hydrolase 2</fullName>
        <ecNumber evidence="2">3.4.19.12</ecNumber>
    </recommendedName>
    <alternativeName>
        <fullName evidence="9">Deubiquitinating enzyme 2</fullName>
    </alternativeName>
    <alternativeName>
        <fullName evidence="8">Ubiquitin thioesterase 2</fullName>
    </alternativeName>
    <alternativeName>
        <fullName evidence="10">Ubiquitin-specific-processing protease 2</fullName>
    </alternativeName>
</protein>
<dbReference type="Proteomes" id="UP000019384">
    <property type="component" value="Unassembled WGS sequence"/>
</dbReference>
<feature type="region of interest" description="Disordered" evidence="11">
    <location>
        <begin position="840"/>
        <end position="893"/>
    </location>
</feature>
<dbReference type="CDD" id="cd02666">
    <property type="entry name" value="Peptidase_C19J"/>
    <property type="match status" value="1"/>
</dbReference>
<evidence type="ECO:0000256" key="10">
    <source>
        <dbReference type="ARBA" id="ARBA00042737"/>
    </source>
</evidence>
<dbReference type="PROSITE" id="PS00972">
    <property type="entry name" value="USP_1"/>
    <property type="match status" value="1"/>
</dbReference>
<dbReference type="GO" id="GO:0061578">
    <property type="term" value="F:K63-linked deubiquitinase activity"/>
    <property type="evidence" value="ECO:0007669"/>
    <property type="project" value="EnsemblFungi"/>
</dbReference>
<dbReference type="GO" id="GO:0010992">
    <property type="term" value="P:ubiquitin recycling"/>
    <property type="evidence" value="ECO:0007669"/>
    <property type="project" value="EnsemblFungi"/>
</dbReference>
<dbReference type="GO" id="GO:0043161">
    <property type="term" value="P:proteasome-mediated ubiquitin-dependent protein catabolic process"/>
    <property type="evidence" value="ECO:0007669"/>
    <property type="project" value="InterPro"/>
</dbReference>
<dbReference type="GO" id="GO:0004843">
    <property type="term" value="F:cysteine-type deubiquitinase activity"/>
    <property type="evidence" value="ECO:0007669"/>
    <property type="project" value="UniProtKB-EC"/>
</dbReference>
<evidence type="ECO:0000256" key="7">
    <source>
        <dbReference type="ARBA" id="ARBA00040966"/>
    </source>
</evidence>
<dbReference type="PANTHER" id="PTHR43982:SF6">
    <property type="entry name" value="UBIQUITIN CARBOXYL-TERMINAL HYDROLASE 2-RELATED"/>
    <property type="match status" value="1"/>
</dbReference>
<keyword evidence="4" id="KW-0833">Ubl conjugation pathway</keyword>
<evidence type="ECO:0000313" key="14">
    <source>
        <dbReference type="Proteomes" id="UP000019384"/>
    </source>
</evidence>
<reference evidence="13" key="2">
    <citation type="submission" date="2014-02" db="EMBL/GenBank/DDBJ databases">
        <title>Complete DNA sequence of /Kuraishia capsulata/ illustrates novel genomic features among budding yeasts (/Saccharomycotina/).</title>
        <authorList>
            <person name="Morales L."/>
            <person name="Noel B."/>
            <person name="Porcel B."/>
            <person name="Marcet-Houben M."/>
            <person name="Hullo M-F."/>
            <person name="Sacerdot C."/>
            <person name="Tekaia F."/>
            <person name="Leh-Louis V."/>
            <person name="Despons L."/>
            <person name="Khanna V."/>
            <person name="Aury J-M."/>
            <person name="Barbe V."/>
            <person name="Couloux A."/>
            <person name="Labadie K."/>
            <person name="Pelletier E."/>
            <person name="Souciet J-L."/>
            <person name="Boekhout T."/>
            <person name="Gabaldon T."/>
            <person name="Wincker P."/>
            <person name="Dujon B."/>
        </authorList>
    </citation>
    <scope>NUCLEOTIDE SEQUENCE</scope>
    <source>
        <strain evidence="13">CBS 1993</strain>
    </source>
</reference>
<feature type="compositionally biased region" description="Polar residues" evidence="11">
    <location>
        <begin position="875"/>
        <end position="884"/>
    </location>
</feature>
<dbReference type="FunFam" id="3.90.70.10:FF:000176">
    <property type="entry name" value="Ubiquitin-specific protease"/>
    <property type="match status" value="1"/>
</dbReference>
<evidence type="ECO:0000256" key="8">
    <source>
        <dbReference type="ARBA" id="ARBA00041732"/>
    </source>
</evidence>
<comment type="catalytic activity">
    <reaction evidence="1">
        <text>Thiol-dependent hydrolysis of ester, thioester, amide, peptide and isopeptide bonds formed by the C-terminal Gly of ubiquitin (a 76-residue protein attached to proteins as an intracellular targeting signal).</text>
        <dbReference type="EC" id="3.4.19.12"/>
    </reaction>
</comment>
<keyword evidence="3" id="KW-0645">Protease</keyword>
<accession>W6MXT9</accession>
<dbReference type="GO" id="GO:0070628">
    <property type="term" value="F:proteasome binding"/>
    <property type="evidence" value="ECO:0007669"/>
    <property type="project" value="TreeGrafter"/>
</dbReference>
<sequence>MEVPGEELPPPPSYNQMFPIKVASVDSNKDSQGKDLIDMIDDEDLLEAPIEKDIDTDSKSETSKYAQDVPALPSRQSLPYNLGSVFKTSNRIIDDIKNDMFMILGDDQQGILGVNSVDYAERLSHLKHIHGEKYKLLMLNDFDKSLYRQISSDALGVITSVMAIVMEKETPASVSKISTYHVNFMVKSKRTHRPCRKHRFYKLEDWELNPEDKRDLLLDFTEQLAEGDDSSLPTLIDSATYFCPTCDRMLRVEIFPPEFDAADLVAFEKESVQERYEEYKAKNPESALVVPNQVDCLHQLYELLLQLFAFKTPQENVLLLELCLGRNILKKLNFRESSNGTLDHPLIPETETQKEFVLDAYLRKTVEVLNIGRFFSNSKPEFQVKSGLVPTALLESLDEFDTYLMSSIVADVEDKSLMSQDYITLCSQSYFKDQFIIDTFKELCFANPSSKAKYFDAFTNIAHDRSSPTLWTELATQKSLGVVGFAELRSCYDLFNIDVDNSKVFSTVDDNYLIKAYRYALAYSDGTNPSMYWDAMLKIALDRGSRYLEIFLKTEPVADVERAYSTLEITDSVEDDIVVTAYEIKKDDFPANVELFDRCFLAIAMKRRSMRLFDYVDSYMGHLNRLLPDPSQNLDAAYRFIGCPPNVDDFTFLSCFQEKWGSDLDSRMLYRCLKAIAGVRKSKLVESFSSSGIIDARYLPLANTPCGLNNIGNTCYLNSLLQYYFSVEPLRTAILKFDFSLTQEEFSADEALSQRRIGGRNVSFKETERSIQFVYQLQDLFSNLITSRKRCVTPTRELAYLAFSPSTEEVEFEEEVPEQEEIVQPYEAVVATADADAPLIDINDSDDDQEPEFQHNSPVPGELSSPMDTDDETKTTPNAPTQQVVRRETKRSAAKIDPEQLENALEMGRQQDVTECIENVLFQVESALKPLSLDEDDEQVDLIKQLFYGKTKQSLQPVDKDTKEHLPDGQVRSKIERFLSLLVNIGDHPKDIYDALDTYFTEDLMNLDDGEVKRSLTITELPKILQIQIQRVQFDRERGMPFKSIEPLPFDEKLYMDRYLETEDAEIIQKRKQVFDWKREIQSLSQKKNSLNSRNASGLTALEALEVSKAYLDSDVFQKHGILVDENTISVLDSQIKLLTEELSTIDQTLTSLREKCMTQFKDLKNVGYSIFAIFIHRGEASYGHYWIYIRDPVRDVYRKYNDEIVSEVSFNEVMNFAEGNTATPYFLVFVRDNLENYVDPLKRDLEEEEAGSV</sequence>
<dbReference type="InterPro" id="IPR038765">
    <property type="entry name" value="Papain-like_cys_pep_sf"/>
</dbReference>
<dbReference type="Pfam" id="PF13446">
    <property type="entry name" value="RPT"/>
    <property type="match status" value="3"/>
</dbReference>
<dbReference type="GO" id="GO:0061136">
    <property type="term" value="P:regulation of proteasomal protein catabolic process"/>
    <property type="evidence" value="ECO:0007669"/>
    <property type="project" value="TreeGrafter"/>
</dbReference>
<evidence type="ECO:0000256" key="1">
    <source>
        <dbReference type="ARBA" id="ARBA00000707"/>
    </source>
</evidence>
<dbReference type="EMBL" id="HG793130">
    <property type="protein sequence ID" value="CDK29465.1"/>
    <property type="molecule type" value="Genomic_DNA"/>
</dbReference>
<dbReference type="InterPro" id="IPR018200">
    <property type="entry name" value="USP_CS"/>
</dbReference>
<dbReference type="PANTHER" id="PTHR43982">
    <property type="entry name" value="UBIQUITIN CARBOXYL-TERMINAL HYDROLASE"/>
    <property type="match status" value="1"/>
</dbReference>
<dbReference type="InterPro" id="IPR044635">
    <property type="entry name" value="UBP14-like"/>
</dbReference>
<dbReference type="GeneID" id="34522838"/>
<evidence type="ECO:0000256" key="9">
    <source>
        <dbReference type="ARBA" id="ARBA00042236"/>
    </source>
</evidence>
<evidence type="ECO:0000256" key="11">
    <source>
        <dbReference type="SAM" id="MobiDB-lite"/>
    </source>
</evidence>
<evidence type="ECO:0000259" key="12">
    <source>
        <dbReference type="PROSITE" id="PS50235"/>
    </source>
</evidence>
<dbReference type="GO" id="GO:0070301">
    <property type="term" value="P:cellular response to hydrogen peroxide"/>
    <property type="evidence" value="ECO:0007669"/>
    <property type="project" value="EnsemblFungi"/>
</dbReference>
<dbReference type="InterPro" id="IPR001394">
    <property type="entry name" value="Peptidase_C19_UCH"/>
</dbReference>
<reference evidence="13" key="1">
    <citation type="submission" date="2013-12" db="EMBL/GenBank/DDBJ databases">
        <authorList>
            <person name="Genoscope - CEA"/>
        </authorList>
    </citation>
    <scope>NUCLEOTIDE SEQUENCE</scope>
    <source>
        <strain evidence="13">CBS 1993</strain>
    </source>
</reference>
<dbReference type="GO" id="GO:0010636">
    <property type="term" value="P:positive regulation of mitochondrial fusion"/>
    <property type="evidence" value="ECO:0007669"/>
    <property type="project" value="EnsemblFungi"/>
</dbReference>
<keyword evidence="14" id="KW-1185">Reference proteome</keyword>
<dbReference type="GO" id="GO:0016579">
    <property type="term" value="P:protein deubiquitination"/>
    <property type="evidence" value="ECO:0007669"/>
    <property type="project" value="EnsemblFungi"/>
</dbReference>
<dbReference type="HOGENOM" id="CLU_003155_1_0_1"/>
<gene>
    <name evidence="13" type="ORF">KUCA_T00005453001</name>
</gene>
<dbReference type="Gene3D" id="3.90.70.10">
    <property type="entry name" value="Cysteine proteinases"/>
    <property type="match status" value="1"/>
</dbReference>
<name>W6MXT9_9ASCO</name>
<dbReference type="GO" id="GO:0043162">
    <property type="term" value="P:ubiquitin-dependent protein catabolic process via the multivesicular body sorting pathway"/>
    <property type="evidence" value="ECO:0007669"/>
    <property type="project" value="EnsemblFungi"/>
</dbReference>
<evidence type="ECO:0000256" key="6">
    <source>
        <dbReference type="ARBA" id="ARBA00022807"/>
    </source>
</evidence>
<organism evidence="13 14">
    <name type="scientific">Kuraishia capsulata CBS 1993</name>
    <dbReference type="NCBI Taxonomy" id="1382522"/>
    <lineage>
        <taxon>Eukaryota</taxon>
        <taxon>Fungi</taxon>
        <taxon>Dikarya</taxon>
        <taxon>Ascomycota</taxon>
        <taxon>Saccharomycotina</taxon>
        <taxon>Pichiomycetes</taxon>
        <taxon>Pichiales</taxon>
        <taxon>Pichiaceae</taxon>
        <taxon>Kuraishia</taxon>
    </lineage>
</organism>
<dbReference type="InterPro" id="IPR025305">
    <property type="entry name" value="UCH_repeat_domain"/>
</dbReference>
<dbReference type="InterPro" id="IPR028889">
    <property type="entry name" value="USP"/>
</dbReference>
<keyword evidence="6" id="KW-0788">Thiol protease</keyword>
<proteinExistence type="predicted"/>
<dbReference type="Pfam" id="PF00443">
    <property type="entry name" value="UCH"/>
    <property type="match status" value="1"/>
</dbReference>
<keyword evidence="5" id="KW-0378">Hydrolase</keyword>
<feature type="domain" description="USP" evidence="12">
    <location>
        <begin position="706"/>
        <end position="1233"/>
    </location>
</feature>
<evidence type="ECO:0000256" key="4">
    <source>
        <dbReference type="ARBA" id="ARBA00022786"/>
    </source>
</evidence>
<dbReference type="PROSITE" id="PS50235">
    <property type="entry name" value="USP_3"/>
    <property type="match status" value="1"/>
</dbReference>
<dbReference type="AlphaFoldDB" id="W6MXT9"/>
<evidence type="ECO:0000256" key="3">
    <source>
        <dbReference type="ARBA" id="ARBA00022670"/>
    </source>
</evidence>
<evidence type="ECO:0000256" key="5">
    <source>
        <dbReference type="ARBA" id="ARBA00022801"/>
    </source>
</evidence>
<dbReference type="SUPFAM" id="SSF54001">
    <property type="entry name" value="Cysteine proteinases"/>
    <property type="match status" value="1"/>
</dbReference>
<dbReference type="OrthoDB" id="2420415at2759"/>
<evidence type="ECO:0000313" key="13">
    <source>
        <dbReference type="EMBL" id="CDK29465.1"/>
    </source>
</evidence>
<dbReference type="RefSeq" id="XP_022461450.1">
    <property type="nucleotide sequence ID" value="XM_022600649.1"/>
</dbReference>